<evidence type="ECO:0000313" key="1">
    <source>
        <dbReference type="EMBL" id="VUZ48624.1"/>
    </source>
</evidence>
<gene>
    <name evidence="1" type="ORF">WMSIL1_LOCUS7917</name>
</gene>
<proteinExistence type="predicted"/>
<name>A0A564YPZ8_HYMDI</name>
<evidence type="ECO:0000313" key="2">
    <source>
        <dbReference type="Proteomes" id="UP000321570"/>
    </source>
</evidence>
<reference evidence="1 2" key="1">
    <citation type="submission" date="2019-07" db="EMBL/GenBank/DDBJ databases">
        <authorList>
            <person name="Jastrzebski P J."/>
            <person name="Paukszto L."/>
            <person name="Jastrzebski P J."/>
        </authorList>
    </citation>
    <scope>NUCLEOTIDE SEQUENCE [LARGE SCALE GENOMIC DNA]</scope>
    <source>
        <strain evidence="1 2">WMS-il1</strain>
    </source>
</reference>
<organism evidence="1 2">
    <name type="scientific">Hymenolepis diminuta</name>
    <name type="common">Rat tapeworm</name>
    <dbReference type="NCBI Taxonomy" id="6216"/>
    <lineage>
        <taxon>Eukaryota</taxon>
        <taxon>Metazoa</taxon>
        <taxon>Spiralia</taxon>
        <taxon>Lophotrochozoa</taxon>
        <taxon>Platyhelminthes</taxon>
        <taxon>Cestoda</taxon>
        <taxon>Eucestoda</taxon>
        <taxon>Cyclophyllidea</taxon>
        <taxon>Hymenolepididae</taxon>
        <taxon>Hymenolepis</taxon>
    </lineage>
</organism>
<dbReference type="AlphaFoldDB" id="A0A564YPZ8"/>
<protein>
    <submittedName>
        <fullName evidence="1">Uncharacterized protein</fullName>
    </submittedName>
</protein>
<keyword evidence="2" id="KW-1185">Reference proteome</keyword>
<feature type="non-terminal residue" evidence="1">
    <location>
        <position position="1"/>
    </location>
</feature>
<dbReference type="EMBL" id="CABIJS010000299">
    <property type="protein sequence ID" value="VUZ48624.1"/>
    <property type="molecule type" value="Genomic_DNA"/>
</dbReference>
<accession>A0A564YPZ8</accession>
<dbReference type="Proteomes" id="UP000321570">
    <property type="component" value="Unassembled WGS sequence"/>
</dbReference>
<sequence>CGVHNANKVIESRALELTTGSAICNRSSREQARTYEQRPPLSIGNQDPCSLAWFCIE</sequence>